<feature type="region of interest" description="Disordered" evidence="1">
    <location>
        <begin position="1"/>
        <end position="41"/>
    </location>
</feature>
<accession>A0A5B7G3G2</accession>
<dbReference type="AlphaFoldDB" id="A0A5B7G3G2"/>
<evidence type="ECO:0000313" key="2">
    <source>
        <dbReference type="EMBL" id="MPC54650.1"/>
    </source>
</evidence>
<reference evidence="2 3" key="1">
    <citation type="submission" date="2019-05" db="EMBL/GenBank/DDBJ databases">
        <title>Another draft genome of Portunus trituberculatus and its Hox gene families provides insights of decapod evolution.</title>
        <authorList>
            <person name="Jeong J.-H."/>
            <person name="Song I."/>
            <person name="Kim S."/>
            <person name="Choi T."/>
            <person name="Kim D."/>
            <person name="Ryu S."/>
            <person name="Kim W."/>
        </authorList>
    </citation>
    <scope>NUCLEOTIDE SEQUENCE [LARGE SCALE GENOMIC DNA]</scope>
    <source>
        <tissue evidence="2">Muscle</tissue>
    </source>
</reference>
<gene>
    <name evidence="2" type="ORF">E2C01_048573</name>
</gene>
<sequence length="70" mass="7670">MQSHLPYSDGRQASATWKRAEDATMAHVSHAPPHPHSGDGKVLADCRMVPCHNVRPIPIHSTFAVMEEGN</sequence>
<proteinExistence type="predicted"/>
<evidence type="ECO:0000313" key="3">
    <source>
        <dbReference type="Proteomes" id="UP000324222"/>
    </source>
</evidence>
<keyword evidence="3" id="KW-1185">Reference proteome</keyword>
<dbReference type="Proteomes" id="UP000324222">
    <property type="component" value="Unassembled WGS sequence"/>
</dbReference>
<name>A0A5B7G3G2_PORTR</name>
<organism evidence="2 3">
    <name type="scientific">Portunus trituberculatus</name>
    <name type="common">Swimming crab</name>
    <name type="synonym">Neptunus trituberculatus</name>
    <dbReference type="NCBI Taxonomy" id="210409"/>
    <lineage>
        <taxon>Eukaryota</taxon>
        <taxon>Metazoa</taxon>
        <taxon>Ecdysozoa</taxon>
        <taxon>Arthropoda</taxon>
        <taxon>Crustacea</taxon>
        <taxon>Multicrustacea</taxon>
        <taxon>Malacostraca</taxon>
        <taxon>Eumalacostraca</taxon>
        <taxon>Eucarida</taxon>
        <taxon>Decapoda</taxon>
        <taxon>Pleocyemata</taxon>
        <taxon>Brachyura</taxon>
        <taxon>Eubrachyura</taxon>
        <taxon>Portunoidea</taxon>
        <taxon>Portunidae</taxon>
        <taxon>Portuninae</taxon>
        <taxon>Portunus</taxon>
    </lineage>
</organism>
<comment type="caution">
    <text evidence="2">The sequence shown here is derived from an EMBL/GenBank/DDBJ whole genome shotgun (WGS) entry which is preliminary data.</text>
</comment>
<feature type="compositionally biased region" description="Polar residues" evidence="1">
    <location>
        <begin position="1"/>
        <end position="15"/>
    </location>
</feature>
<protein>
    <submittedName>
        <fullName evidence="2">Uncharacterized protein</fullName>
    </submittedName>
</protein>
<evidence type="ECO:0000256" key="1">
    <source>
        <dbReference type="SAM" id="MobiDB-lite"/>
    </source>
</evidence>
<dbReference type="EMBL" id="VSRR010012516">
    <property type="protein sequence ID" value="MPC54650.1"/>
    <property type="molecule type" value="Genomic_DNA"/>
</dbReference>